<dbReference type="AlphaFoldDB" id="A0A7X0TTD3"/>
<proteinExistence type="predicted"/>
<dbReference type="EMBL" id="JACHHU010000010">
    <property type="protein sequence ID" value="MBB6543106.1"/>
    <property type="molecule type" value="Genomic_DNA"/>
</dbReference>
<reference evidence="1 2" key="1">
    <citation type="submission" date="2020-08" db="EMBL/GenBank/DDBJ databases">
        <title>Genomic Encyclopedia of Type Strains, Phase IV (KMG-IV): sequencing the most valuable type-strain genomes for metagenomic binning, comparative biology and taxonomic classification.</title>
        <authorList>
            <person name="Goeker M."/>
        </authorList>
    </citation>
    <scope>NUCLEOTIDE SEQUENCE [LARGE SCALE GENOMIC DNA]</scope>
    <source>
        <strain evidence="1 2">DSM 26287</strain>
    </source>
</reference>
<sequence length="119" mass="13573">MSNNIEENLGELIMFVSEVIISARMSTAYNPDAKYNQDSPVAAMWFMNMLHHIYGIGEAIKAKHSPAIISEIQDVKQAWIKDKQFIDMALRTNKHVYSWDVNYGLALLEKIEVKLKNSG</sequence>
<name>A0A7X0TTD3_9GAMM</name>
<dbReference type="Proteomes" id="UP000537141">
    <property type="component" value="Unassembled WGS sequence"/>
</dbReference>
<protein>
    <submittedName>
        <fullName evidence="1">Uncharacterized protein</fullName>
    </submittedName>
</protein>
<comment type="caution">
    <text evidence="1">The sequence shown here is derived from an EMBL/GenBank/DDBJ whole genome shotgun (WGS) entry which is preliminary data.</text>
</comment>
<evidence type="ECO:0000313" key="2">
    <source>
        <dbReference type="Proteomes" id="UP000537141"/>
    </source>
</evidence>
<keyword evidence="2" id="KW-1185">Reference proteome</keyword>
<organism evidence="1 2">
    <name type="scientific">Thalassotalea piscium</name>
    <dbReference type="NCBI Taxonomy" id="1230533"/>
    <lineage>
        <taxon>Bacteria</taxon>
        <taxon>Pseudomonadati</taxon>
        <taxon>Pseudomonadota</taxon>
        <taxon>Gammaproteobacteria</taxon>
        <taxon>Alteromonadales</taxon>
        <taxon>Colwelliaceae</taxon>
        <taxon>Thalassotalea</taxon>
    </lineage>
</organism>
<gene>
    <name evidence="1" type="ORF">HNQ55_001613</name>
</gene>
<evidence type="ECO:0000313" key="1">
    <source>
        <dbReference type="EMBL" id="MBB6543106.1"/>
    </source>
</evidence>
<dbReference type="RefSeq" id="WP_184423905.1">
    <property type="nucleotide sequence ID" value="NZ_BAABLB010000028.1"/>
</dbReference>
<accession>A0A7X0TTD3</accession>